<proteinExistence type="predicted"/>
<keyword evidence="2" id="KW-1185">Reference proteome</keyword>
<comment type="caution">
    <text evidence="1">The sequence shown here is derived from an EMBL/GenBank/DDBJ whole genome shotgun (WGS) entry which is preliminary data.</text>
</comment>
<organism evidence="1 2">
    <name type="scientific">Stichopus japonicus</name>
    <name type="common">Sea cucumber</name>
    <dbReference type="NCBI Taxonomy" id="307972"/>
    <lineage>
        <taxon>Eukaryota</taxon>
        <taxon>Metazoa</taxon>
        <taxon>Echinodermata</taxon>
        <taxon>Eleutherozoa</taxon>
        <taxon>Echinozoa</taxon>
        <taxon>Holothuroidea</taxon>
        <taxon>Aspidochirotacea</taxon>
        <taxon>Aspidochirotida</taxon>
        <taxon>Stichopodidae</taxon>
        <taxon>Apostichopus</taxon>
    </lineage>
</organism>
<dbReference type="Proteomes" id="UP000230750">
    <property type="component" value="Unassembled WGS sequence"/>
</dbReference>
<dbReference type="Gene3D" id="1.25.10.10">
    <property type="entry name" value="Leucine-rich Repeat Variant"/>
    <property type="match status" value="1"/>
</dbReference>
<name>A0A2G8JFM7_STIJA</name>
<evidence type="ECO:0000313" key="2">
    <source>
        <dbReference type="Proteomes" id="UP000230750"/>
    </source>
</evidence>
<dbReference type="InterPro" id="IPR011989">
    <property type="entry name" value="ARM-like"/>
</dbReference>
<protein>
    <submittedName>
        <fullName evidence="1">Putative proteasome-associated protein ECM29-like</fullName>
    </submittedName>
</protein>
<keyword evidence="1" id="KW-0647">Proteasome</keyword>
<dbReference type="InterPro" id="IPR016024">
    <property type="entry name" value="ARM-type_fold"/>
</dbReference>
<gene>
    <name evidence="1" type="ORF">BSL78_28642</name>
</gene>
<dbReference type="GO" id="GO:0000502">
    <property type="term" value="C:proteasome complex"/>
    <property type="evidence" value="ECO:0007669"/>
    <property type="project" value="UniProtKB-KW"/>
</dbReference>
<evidence type="ECO:0000313" key="1">
    <source>
        <dbReference type="EMBL" id="PIK34533.1"/>
    </source>
</evidence>
<dbReference type="SUPFAM" id="SSF48371">
    <property type="entry name" value="ARM repeat"/>
    <property type="match status" value="1"/>
</dbReference>
<accession>A0A2G8JFM7</accession>
<dbReference type="STRING" id="307972.A0A2G8JFM7"/>
<sequence>MTLLPSCLINKDLKNLHPMMKMVTANQERFQTKAFWKCAFESLGKAWPTEKATQETYQEELCTLLCKCLSTTTFKVRVEIVKSLNLFVQRLNVEGSVEVLGKIVGTLIPAICDCLGIVKYSSLRSEALGLAESLKTKLKESNNQSLISSDNHRLLVKALKLEKAEAAMRERANALRLELEEWPAKN</sequence>
<reference evidence="1 2" key="1">
    <citation type="journal article" date="2017" name="PLoS Biol.">
        <title>The sea cucumber genome provides insights into morphological evolution and visceral regeneration.</title>
        <authorList>
            <person name="Zhang X."/>
            <person name="Sun L."/>
            <person name="Yuan J."/>
            <person name="Sun Y."/>
            <person name="Gao Y."/>
            <person name="Zhang L."/>
            <person name="Li S."/>
            <person name="Dai H."/>
            <person name="Hamel J.F."/>
            <person name="Liu C."/>
            <person name="Yu Y."/>
            <person name="Liu S."/>
            <person name="Lin W."/>
            <person name="Guo K."/>
            <person name="Jin S."/>
            <person name="Xu P."/>
            <person name="Storey K.B."/>
            <person name="Huan P."/>
            <person name="Zhang T."/>
            <person name="Zhou Y."/>
            <person name="Zhang J."/>
            <person name="Lin C."/>
            <person name="Li X."/>
            <person name="Xing L."/>
            <person name="Huo D."/>
            <person name="Sun M."/>
            <person name="Wang L."/>
            <person name="Mercier A."/>
            <person name="Li F."/>
            <person name="Yang H."/>
            <person name="Xiang J."/>
        </authorList>
    </citation>
    <scope>NUCLEOTIDE SEQUENCE [LARGE SCALE GENOMIC DNA]</scope>
    <source>
        <strain evidence="1">Shaxun</strain>
        <tissue evidence="1">Muscle</tissue>
    </source>
</reference>
<dbReference type="EMBL" id="MRZV01002146">
    <property type="protein sequence ID" value="PIK34533.1"/>
    <property type="molecule type" value="Genomic_DNA"/>
</dbReference>
<dbReference type="AlphaFoldDB" id="A0A2G8JFM7"/>